<name>A0A6J7WME9_9CAUD</name>
<reference evidence="1" key="1">
    <citation type="submission" date="2020-05" db="EMBL/GenBank/DDBJ databases">
        <authorList>
            <person name="Chiriac C."/>
            <person name="Salcher M."/>
            <person name="Ghai R."/>
            <person name="Kavagutti S V."/>
        </authorList>
    </citation>
    <scope>NUCLEOTIDE SEQUENCE</scope>
</reference>
<dbReference type="EMBL" id="LR798274">
    <property type="protein sequence ID" value="CAB5218927.1"/>
    <property type="molecule type" value="Genomic_DNA"/>
</dbReference>
<sequence>MKSRVFSVGTTAVEIVATEPKNRTALIHVAGNNIVYLGGSDVTTANGLTTEKNAAPITVEIPAGETLWAIAGVSESLRVLVQGD</sequence>
<organism evidence="1">
    <name type="scientific">uncultured Caudovirales phage</name>
    <dbReference type="NCBI Taxonomy" id="2100421"/>
    <lineage>
        <taxon>Viruses</taxon>
        <taxon>Duplodnaviria</taxon>
        <taxon>Heunggongvirae</taxon>
        <taxon>Uroviricota</taxon>
        <taxon>Caudoviricetes</taxon>
        <taxon>Peduoviridae</taxon>
        <taxon>Maltschvirus</taxon>
        <taxon>Maltschvirus maltsch</taxon>
    </lineage>
</organism>
<protein>
    <submittedName>
        <fullName evidence="1">Uncharacterized protein</fullName>
    </submittedName>
</protein>
<accession>A0A6J7WME9</accession>
<proteinExistence type="predicted"/>
<gene>
    <name evidence="1" type="ORF">UFOVP227_11</name>
</gene>
<evidence type="ECO:0000313" key="1">
    <source>
        <dbReference type="EMBL" id="CAB5218927.1"/>
    </source>
</evidence>